<evidence type="ECO:0000259" key="13">
    <source>
        <dbReference type="PROSITE" id="PS50235"/>
    </source>
</evidence>
<dbReference type="InterPro" id="IPR038765">
    <property type="entry name" value="Papain-like_cys_pep_sf"/>
</dbReference>
<reference evidence="14 15" key="1">
    <citation type="journal article" date="2013" name="Nature">
        <title>The genomes of four tapeworm species reveal adaptations to parasitism.</title>
        <authorList>
            <person name="Tsai I.J."/>
            <person name="Zarowiecki M."/>
            <person name="Holroyd N."/>
            <person name="Garciarrubio A."/>
            <person name="Sanchez-Flores A."/>
            <person name="Brooks K.L."/>
            <person name="Tracey A."/>
            <person name="Bobes R.J."/>
            <person name="Fragoso G."/>
            <person name="Sciutto E."/>
            <person name="Aslett M."/>
            <person name="Beasley H."/>
            <person name="Bennett H.M."/>
            <person name="Cai J."/>
            <person name="Camicia F."/>
            <person name="Clark R."/>
            <person name="Cucher M."/>
            <person name="De Silva N."/>
            <person name="Day T.A."/>
            <person name="Deplazes P."/>
            <person name="Estrada K."/>
            <person name="Fernandez C."/>
            <person name="Holland P.W."/>
            <person name="Hou J."/>
            <person name="Hu S."/>
            <person name="Huckvale T."/>
            <person name="Hung S.S."/>
            <person name="Kamenetzky L."/>
            <person name="Keane J.A."/>
            <person name="Kiss F."/>
            <person name="Koziol U."/>
            <person name="Lambert O."/>
            <person name="Liu K."/>
            <person name="Luo X."/>
            <person name="Luo Y."/>
            <person name="Macchiaroli N."/>
            <person name="Nichol S."/>
            <person name="Paps J."/>
            <person name="Parkinson J."/>
            <person name="Pouchkina-Stantcheva N."/>
            <person name="Riddiford N."/>
            <person name="Rosenzvit M."/>
            <person name="Salinas G."/>
            <person name="Wasmuth J.D."/>
            <person name="Zamanian M."/>
            <person name="Zheng Y."/>
            <person name="Cai X."/>
            <person name="Soberon X."/>
            <person name="Olson P.D."/>
            <person name="Laclette J.P."/>
            <person name="Brehm K."/>
            <person name="Berriman M."/>
            <person name="Garciarrubio A."/>
            <person name="Bobes R.J."/>
            <person name="Fragoso G."/>
            <person name="Sanchez-Flores A."/>
            <person name="Estrada K."/>
            <person name="Cevallos M.A."/>
            <person name="Morett E."/>
            <person name="Gonzalez V."/>
            <person name="Portillo T."/>
            <person name="Ochoa-Leyva A."/>
            <person name="Jose M.V."/>
            <person name="Sciutto E."/>
            <person name="Landa A."/>
            <person name="Jimenez L."/>
            <person name="Valdes V."/>
            <person name="Carrero J.C."/>
            <person name="Larralde C."/>
            <person name="Morales-Montor J."/>
            <person name="Limon-Lason J."/>
            <person name="Soberon X."/>
            <person name="Laclette J.P."/>
        </authorList>
    </citation>
    <scope>NUCLEOTIDE SEQUENCE [LARGE SCALE GENOMIC DNA]</scope>
</reference>
<dbReference type="GO" id="GO:0004843">
    <property type="term" value="F:cysteine-type deubiquitinase activity"/>
    <property type="evidence" value="ECO:0007669"/>
    <property type="project" value="UniProtKB-EC"/>
</dbReference>
<evidence type="ECO:0000256" key="8">
    <source>
        <dbReference type="ARBA" id="ARBA00039432"/>
    </source>
</evidence>
<evidence type="ECO:0000256" key="9">
    <source>
        <dbReference type="ARBA" id="ARBA00041300"/>
    </source>
</evidence>
<keyword evidence="6 14" id="KW-0378">Hydrolase</keyword>
<evidence type="ECO:0000313" key="15">
    <source>
        <dbReference type="Proteomes" id="UP000492820"/>
    </source>
</evidence>
<dbReference type="GO" id="GO:0006508">
    <property type="term" value="P:proteolysis"/>
    <property type="evidence" value="ECO:0007669"/>
    <property type="project" value="UniProtKB-KW"/>
</dbReference>
<evidence type="ECO:0000256" key="11">
    <source>
        <dbReference type="ARBA" id="ARBA00042420"/>
    </source>
</evidence>
<accession>A0A068WRP5</accession>
<dbReference type="PROSITE" id="PS50235">
    <property type="entry name" value="USP_3"/>
    <property type="match status" value="1"/>
</dbReference>
<evidence type="ECO:0000256" key="6">
    <source>
        <dbReference type="ARBA" id="ARBA00022801"/>
    </source>
</evidence>
<dbReference type="InterPro" id="IPR050164">
    <property type="entry name" value="Peptidase_C19"/>
</dbReference>
<dbReference type="InterPro" id="IPR001394">
    <property type="entry name" value="Peptidase_C19_UCH"/>
</dbReference>
<dbReference type="GO" id="GO:0016579">
    <property type="term" value="P:protein deubiquitination"/>
    <property type="evidence" value="ECO:0007669"/>
    <property type="project" value="InterPro"/>
</dbReference>
<keyword evidence="5" id="KW-0833">Ubl conjugation pathway</keyword>
<organism evidence="14">
    <name type="scientific">Echinococcus granulosus</name>
    <name type="common">Hydatid tapeworm</name>
    <dbReference type="NCBI Taxonomy" id="6210"/>
    <lineage>
        <taxon>Eukaryota</taxon>
        <taxon>Metazoa</taxon>
        <taxon>Spiralia</taxon>
        <taxon>Lophotrochozoa</taxon>
        <taxon>Platyhelminthes</taxon>
        <taxon>Cestoda</taxon>
        <taxon>Eucestoda</taxon>
        <taxon>Cyclophyllidea</taxon>
        <taxon>Taeniidae</taxon>
        <taxon>Echinococcus</taxon>
        <taxon>Echinococcus granulosus group</taxon>
    </lineage>
</organism>
<dbReference type="PROSITE" id="PS00972">
    <property type="entry name" value="USP_1"/>
    <property type="match status" value="1"/>
</dbReference>
<dbReference type="InterPro" id="IPR028889">
    <property type="entry name" value="USP"/>
</dbReference>
<evidence type="ECO:0000256" key="3">
    <source>
        <dbReference type="ARBA" id="ARBA00012759"/>
    </source>
</evidence>
<reference evidence="14" key="2">
    <citation type="submission" date="2014-06" db="EMBL/GenBank/DDBJ databases">
        <authorList>
            <person name="Aslett M."/>
        </authorList>
    </citation>
    <scope>NUCLEOTIDE SEQUENCE</scope>
</reference>
<feature type="domain" description="USP" evidence="13">
    <location>
        <begin position="35"/>
        <end position="347"/>
    </location>
</feature>
<dbReference type="PANTHER" id="PTHR24006">
    <property type="entry name" value="UBIQUITIN CARBOXYL-TERMINAL HYDROLASE"/>
    <property type="match status" value="1"/>
</dbReference>
<evidence type="ECO:0000256" key="7">
    <source>
        <dbReference type="ARBA" id="ARBA00022807"/>
    </source>
</evidence>
<proteinExistence type="inferred from homology"/>
<dbReference type="AlphaFoldDB" id="A0A068WRP5"/>
<gene>
    <name evidence="14" type="ORF">EgrG_001164900</name>
</gene>
<evidence type="ECO:0000256" key="5">
    <source>
        <dbReference type="ARBA" id="ARBA00022786"/>
    </source>
</evidence>
<comment type="similarity">
    <text evidence="2">Belongs to the peptidase C19 family.</text>
</comment>
<dbReference type="OrthoDB" id="21018at2759"/>
<evidence type="ECO:0000256" key="12">
    <source>
        <dbReference type="ARBA" id="ARBA00043009"/>
    </source>
</evidence>
<dbReference type="GO" id="GO:0005634">
    <property type="term" value="C:nucleus"/>
    <property type="evidence" value="ECO:0007669"/>
    <property type="project" value="TreeGrafter"/>
</dbReference>
<protein>
    <recommendedName>
        <fullName evidence="8">Ubiquitin carboxyl-terminal hydrolase 36</fullName>
        <ecNumber evidence="3">3.4.19.12</ecNumber>
    </recommendedName>
    <alternativeName>
        <fullName evidence="11">Deubiquitinating enzyme 36</fullName>
    </alternativeName>
    <alternativeName>
        <fullName evidence="10">Protein scrawny</fullName>
    </alternativeName>
    <alternativeName>
        <fullName evidence="9">Ubiquitin thioesterase 36</fullName>
    </alternativeName>
    <alternativeName>
        <fullName evidence="12">Ubiquitin-specific-processing protease 36</fullName>
    </alternativeName>
</protein>
<comment type="catalytic activity">
    <reaction evidence="1">
        <text>Thiol-dependent hydrolysis of ester, thioester, amide, peptide and isopeptide bonds formed by the C-terminal Gly of ubiquitin (a 76-residue protein attached to proteins as an intracellular targeting signal).</text>
        <dbReference type="EC" id="3.4.19.12"/>
    </reaction>
</comment>
<dbReference type="GO" id="GO:0005829">
    <property type="term" value="C:cytosol"/>
    <property type="evidence" value="ECO:0007669"/>
    <property type="project" value="TreeGrafter"/>
</dbReference>
<evidence type="ECO:0000313" key="14">
    <source>
        <dbReference type="EMBL" id="CDS22490.1"/>
    </source>
</evidence>
<dbReference type="WBParaSite" id="EgrG_001164900">
    <property type="protein sequence ID" value="EgrG_001164900"/>
    <property type="gene ID" value="EgrG_001164900"/>
</dbReference>
<dbReference type="Pfam" id="PF00443">
    <property type="entry name" value="UCH"/>
    <property type="match status" value="1"/>
</dbReference>
<evidence type="ECO:0000256" key="10">
    <source>
        <dbReference type="ARBA" id="ARBA00042154"/>
    </source>
</evidence>
<dbReference type="SUPFAM" id="SSF54001">
    <property type="entry name" value="Cysteine proteinases"/>
    <property type="match status" value="1"/>
</dbReference>
<reference evidence="16" key="3">
    <citation type="submission" date="2020-10" db="UniProtKB">
        <authorList>
            <consortium name="WormBaseParasite"/>
        </authorList>
    </citation>
    <scope>IDENTIFICATION</scope>
</reference>
<dbReference type="InterPro" id="IPR018200">
    <property type="entry name" value="USP_CS"/>
</dbReference>
<dbReference type="EC" id="3.4.19.12" evidence="3"/>
<dbReference type="Gene3D" id="3.90.70.10">
    <property type="entry name" value="Cysteine proteinases"/>
    <property type="match status" value="1"/>
</dbReference>
<keyword evidence="4" id="KW-0645">Protease</keyword>
<dbReference type="PANTHER" id="PTHR24006:SF758">
    <property type="entry name" value="UBIQUITIN CARBOXYL-TERMINAL HYDROLASE 36"/>
    <property type="match status" value="1"/>
</dbReference>
<dbReference type="Proteomes" id="UP000492820">
    <property type="component" value="Unassembled WGS sequence"/>
</dbReference>
<evidence type="ECO:0000256" key="1">
    <source>
        <dbReference type="ARBA" id="ARBA00000707"/>
    </source>
</evidence>
<evidence type="ECO:0000313" key="16">
    <source>
        <dbReference type="WBParaSite" id="EgrG_001164900"/>
    </source>
</evidence>
<keyword evidence="7" id="KW-0788">Thiol protease</keyword>
<dbReference type="EMBL" id="LK028587">
    <property type="protein sequence ID" value="CDS22490.1"/>
    <property type="molecule type" value="Genomic_DNA"/>
</dbReference>
<name>A0A068WRP5_ECHGR</name>
<evidence type="ECO:0000256" key="2">
    <source>
        <dbReference type="ARBA" id="ARBA00009085"/>
    </source>
</evidence>
<sequence>MASARDKSDSFLSDLDTKTIELLRNPHSALPLLNMGLQNYGSNCFIDAVLQILLATGPMLSYLHRQHSNPDSCANTRHQVFCGLCALHRLYRAHHLANIMDKGANEEFVYSVSMVSESLQFNRHEDAHEYLLALLNLMARNADIAELEKSPTSSNHNIIRKLFGGQTVTKVPCSVCSTSSQSYDHWLNLSLDISKSDSLQESLARYMEEEVLCDGNEYVCSVCQQSQSATRLTRIHQAPPILIVQLNRFTPRNDKLDYHVDFPLLFGMTPHMADSSGPPVRYRLYPTINHRGGHSQCGHYVAFTRRRYNLWYCHNDDTVRAPPFTPLFCFINNLVLTSDFLALCAMQLDDSTETAPRSATIALHLVLPKSDGRHCGGPLEHKRMLTYTPTMHD</sequence>
<evidence type="ECO:0000256" key="4">
    <source>
        <dbReference type="ARBA" id="ARBA00022670"/>
    </source>
</evidence>